<evidence type="ECO:0000313" key="7">
    <source>
        <dbReference type="Proteomes" id="UP000184356"/>
    </source>
</evidence>
<evidence type="ECO:0000256" key="5">
    <source>
        <dbReference type="ARBA" id="ARBA00023136"/>
    </source>
</evidence>
<keyword evidence="4" id="KW-1133">Transmembrane helix</keyword>
<dbReference type="STRING" id="1036612.A0A1L9TLW4"/>
<comment type="subcellular location">
    <subcellularLocation>
        <location evidence="1">Membrane</location>
    </subcellularLocation>
</comment>
<proteinExistence type="predicted"/>
<dbReference type="Gene3D" id="1.50.40.10">
    <property type="entry name" value="Mitochondrial carrier domain"/>
    <property type="match status" value="1"/>
</dbReference>
<dbReference type="EMBL" id="KV878584">
    <property type="protein sequence ID" value="OJJ60420.1"/>
    <property type="molecule type" value="Genomic_DNA"/>
</dbReference>
<dbReference type="AlphaFoldDB" id="A0A1L9TLW4"/>
<dbReference type="InterPro" id="IPR023395">
    <property type="entry name" value="MCP_dom_sf"/>
</dbReference>
<dbReference type="GeneID" id="63765207"/>
<evidence type="ECO:0000256" key="1">
    <source>
        <dbReference type="ARBA" id="ARBA00004370"/>
    </source>
</evidence>
<evidence type="ECO:0000313" key="6">
    <source>
        <dbReference type="EMBL" id="OJJ60420.1"/>
    </source>
</evidence>
<accession>A0A1L9TLW4</accession>
<evidence type="ECO:0000256" key="4">
    <source>
        <dbReference type="ARBA" id="ARBA00022989"/>
    </source>
</evidence>
<dbReference type="RefSeq" id="XP_040704226.1">
    <property type="nucleotide sequence ID" value="XM_040849134.1"/>
</dbReference>
<keyword evidence="3" id="KW-0999">Mitochondrion inner membrane</keyword>
<dbReference type="SUPFAM" id="SSF103506">
    <property type="entry name" value="Mitochondrial carrier"/>
    <property type="match status" value="1"/>
</dbReference>
<reference evidence="7" key="1">
    <citation type="journal article" date="2017" name="Genome Biol.">
        <title>Comparative genomics reveals high biological diversity and specific adaptations in the industrially and medically important fungal genus Aspergillus.</title>
        <authorList>
            <person name="de Vries R.P."/>
            <person name="Riley R."/>
            <person name="Wiebenga A."/>
            <person name="Aguilar-Osorio G."/>
            <person name="Amillis S."/>
            <person name="Uchima C.A."/>
            <person name="Anderluh G."/>
            <person name="Asadollahi M."/>
            <person name="Askin M."/>
            <person name="Barry K."/>
            <person name="Battaglia E."/>
            <person name="Bayram O."/>
            <person name="Benocci T."/>
            <person name="Braus-Stromeyer S.A."/>
            <person name="Caldana C."/>
            <person name="Canovas D."/>
            <person name="Cerqueira G.C."/>
            <person name="Chen F."/>
            <person name="Chen W."/>
            <person name="Choi C."/>
            <person name="Clum A."/>
            <person name="Dos Santos R.A."/>
            <person name="Damasio A.R."/>
            <person name="Diallinas G."/>
            <person name="Emri T."/>
            <person name="Fekete E."/>
            <person name="Flipphi M."/>
            <person name="Freyberg S."/>
            <person name="Gallo A."/>
            <person name="Gournas C."/>
            <person name="Habgood R."/>
            <person name="Hainaut M."/>
            <person name="Harispe M.L."/>
            <person name="Henrissat B."/>
            <person name="Hilden K.S."/>
            <person name="Hope R."/>
            <person name="Hossain A."/>
            <person name="Karabika E."/>
            <person name="Karaffa L."/>
            <person name="Karanyi Z."/>
            <person name="Krasevec N."/>
            <person name="Kuo A."/>
            <person name="Kusch H."/>
            <person name="LaButti K."/>
            <person name="Lagendijk E.L."/>
            <person name="Lapidus A."/>
            <person name="Levasseur A."/>
            <person name="Lindquist E."/>
            <person name="Lipzen A."/>
            <person name="Logrieco A.F."/>
            <person name="MacCabe A."/>
            <person name="Maekelae M.R."/>
            <person name="Malavazi I."/>
            <person name="Melin P."/>
            <person name="Meyer V."/>
            <person name="Mielnichuk N."/>
            <person name="Miskei M."/>
            <person name="Molnar A.P."/>
            <person name="Mule G."/>
            <person name="Ngan C.Y."/>
            <person name="Orejas M."/>
            <person name="Orosz E."/>
            <person name="Ouedraogo J.P."/>
            <person name="Overkamp K.M."/>
            <person name="Park H.-S."/>
            <person name="Perrone G."/>
            <person name="Piumi F."/>
            <person name="Punt P.J."/>
            <person name="Ram A.F."/>
            <person name="Ramon A."/>
            <person name="Rauscher S."/>
            <person name="Record E."/>
            <person name="Riano-Pachon D.M."/>
            <person name="Robert V."/>
            <person name="Roehrig J."/>
            <person name="Ruller R."/>
            <person name="Salamov A."/>
            <person name="Salih N.S."/>
            <person name="Samson R.A."/>
            <person name="Sandor E."/>
            <person name="Sanguinetti M."/>
            <person name="Schuetze T."/>
            <person name="Sepcic K."/>
            <person name="Shelest E."/>
            <person name="Sherlock G."/>
            <person name="Sophianopoulou V."/>
            <person name="Squina F.M."/>
            <person name="Sun H."/>
            <person name="Susca A."/>
            <person name="Todd R.B."/>
            <person name="Tsang A."/>
            <person name="Unkles S.E."/>
            <person name="van de Wiele N."/>
            <person name="van Rossen-Uffink D."/>
            <person name="Oliveira J.V."/>
            <person name="Vesth T.C."/>
            <person name="Visser J."/>
            <person name="Yu J.-H."/>
            <person name="Zhou M."/>
            <person name="Andersen M.R."/>
            <person name="Archer D.B."/>
            <person name="Baker S.E."/>
            <person name="Benoit I."/>
            <person name="Brakhage A.A."/>
            <person name="Braus G.H."/>
            <person name="Fischer R."/>
            <person name="Frisvad J.C."/>
            <person name="Goldman G.H."/>
            <person name="Houbraken J."/>
            <person name="Oakley B."/>
            <person name="Pocsi I."/>
            <person name="Scazzocchio C."/>
            <person name="Seiboth B."/>
            <person name="vanKuyk P.A."/>
            <person name="Wortman J."/>
            <person name="Dyer P.S."/>
            <person name="Grigoriev I.V."/>
        </authorList>
    </citation>
    <scope>NUCLEOTIDE SEQUENCE [LARGE SCALE GENOMIC DNA]</scope>
    <source>
        <strain evidence="7">CBS 593.65</strain>
    </source>
</reference>
<name>A0A1L9TLW4_9EURO</name>
<keyword evidence="3" id="KW-0496">Mitochondrion</keyword>
<organism evidence="6 7">
    <name type="scientific">Aspergillus sydowii CBS 593.65</name>
    <dbReference type="NCBI Taxonomy" id="1036612"/>
    <lineage>
        <taxon>Eukaryota</taxon>
        <taxon>Fungi</taxon>
        <taxon>Dikarya</taxon>
        <taxon>Ascomycota</taxon>
        <taxon>Pezizomycotina</taxon>
        <taxon>Eurotiomycetes</taxon>
        <taxon>Eurotiomycetidae</taxon>
        <taxon>Eurotiales</taxon>
        <taxon>Aspergillaceae</taxon>
        <taxon>Aspergillus</taxon>
        <taxon>Aspergillus subgen. Nidulantes</taxon>
    </lineage>
</organism>
<dbReference type="GO" id="GO:0016020">
    <property type="term" value="C:membrane"/>
    <property type="evidence" value="ECO:0007669"/>
    <property type="project" value="UniProtKB-SubCell"/>
</dbReference>
<keyword evidence="5" id="KW-0472">Membrane</keyword>
<evidence type="ECO:0000256" key="3">
    <source>
        <dbReference type="ARBA" id="ARBA00022792"/>
    </source>
</evidence>
<protein>
    <submittedName>
        <fullName evidence="6">Uncharacterized protein</fullName>
    </submittedName>
</protein>
<sequence>MQARTSASITHRATHAILDWTETAKGVAAGAAGGGTLVPLLGVGACAIQFGAFNAVRHLIEHYGIRTAIAKPTTDMVAVQICRCPSFISSVLRRAWPIALARALSSTSEFRIRLQTQPSLVKGIGGCILFLDLGIACGRLSGPGLRLGCMYRGQVGSLLREVHGYGVWFAAYEGLLGPSLDVVKSKMQGDGLGPEQRSRYAFRATWETVGVRGLFQGLGQPF</sequence>
<dbReference type="VEuPathDB" id="FungiDB:ASPSYDRAFT_55993"/>
<evidence type="ECO:0000256" key="2">
    <source>
        <dbReference type="ARBA" id="ARBA00022692"/>
    </source>
</evidence>
<keyword evidence="2" id="KW-0812">Transmembrane</keyword>
<dbReference type="Proteomes" id="UP000184356">
    <property type="component" value="Unassembled WGS sequence"/>
</dbReference>
<keyword evidence="7" id="KW-1185">Reference proteome</keyword>
<gene>
    <name evidence="6" type="ORF">ASPSYDRAFT_55993</name>
</gene>